<dbReference type="RefSeq" id="WP_176689145.1">
    <property type="nucleotide sequence ID" value="NZ_CP048810.1"/>
</dbReference>
<accession>A0A6N1CJ82</accession>
<keyword evidence="1" id="KW-0732">Signal</keyword>
<evidence type="ECO:0000313" key="3">
    <source>
        <dbReference type="Proteomes" id="UP000509545"/>
    </source>
</evidence>
<keyword evidence="3" id="KW-1185">Reference proteome</keyword>
<dbReference type="KEGG" id="pbz:GN234_23290"/>
<dbReference type="PROSITE" id="PS51257">
    <property type="entry name" value="PROKAR_LIPOPROTEIN"/>
    <property type="match status" value="1"/>
</dbReference>
<protein>
    <recommendedName>
        <fullName evidence="4">Lipoprotein</fullName>
    </recommendedName>
</protein>
<feature type="chain" id="PRO_5026673889" description="Lipoprotein" evidence="1">
    <location>
        <begin position="27"/>
        <end position="154"/>
    </location>
</feature>
<sequence>MEDKSRYIAGALLSLVGCTASSVSSAFDEIVNVEIFNATSAVIVPGSDFTWSLAPENAGHSFSVNPGESQELTYYLPQSRAERESFTYTQGRHTCHFSFGHIARAPLSDQQTMPYLRWAEAKPAGSCSAELLEVEDDDDYVRHGGSRVKFSMKS</sequence>
<dbReference type="AlphaFoldDB" id="A0A6N1CJ82"/>
<feature type="signal peptide" evidence="1">
    <location>
        <begin position="1"/>
        <end position="26"/>
    </location>
</feature>
<evidence type="ECO:0000256" key="1">
    <source>
        <dbReference type="SAM" id="SignalP"/>
    </source>
</evidence>
<dbReference type="EMBL" id="CP048810">
    <property type="protein sequence ID" value="QKS84694.1"/>
    <property type="molecule type" value="Genomic_DNA"/>
</dbReference>
<dbReference type="Proteomes" id="UP000509545">
    <property type="component" value="Chromosome"/>
</dbReference>
<evidence type="ECO:0000313" key="2">
    <source>
        <dbReference type="EMBL" id="QKS84694.1"/>
    </source>
</evidence>
<evidence type="ECO:0008006" key="4">
    <source>
        <dbReference type="Google" id="ProtNLM"/>
    </source>
</evidence>
<name>A0A6N1CJ82_9PSED</name>
<reference evidence="2 3" key="1">
    <citation type="submission" date="2020-02" db="EMBL/GenBank/DDBJ databases">
        <authorList>
            <person name="Liang J."/>
        </authorList>
    </citation>
    <scope>NUCLEOTIDE SEQUENCE [LARGE SCALE GENOMIC DNA]</scope>
    <source>
        <strain evidence="2 3">L22-9</strain>
    </source>
</reference>
<gene>
    <name evidence="2" type="ORF">GN234_23290</name>
</gene>
<proteinExistence type="predicted"/>
<organism evidence="2 3">
    <name type="scientific">Pseudomonas bijieensis</name>
    <dbReference type="NCBI Taxonomy" id="2681983"/>
    <lineage>
        <taxon>Bacteria</taxon>
        <taxon>Pseudomonadati</taxon>
        <taxon>Pseudomonadota</taxon>
        <taxon>Gammaproteobacteria</taxon>
        <taxon>Pseudomonadales</taxon>
        <taxon>Pseudomonadaceae</taxon>
        <taxon>Pseudomonas</taxon>
    </lineage>
</organism>